<dbReference type="STRING" id="3818.A0A445A6U7"/>
<feature type="signal peptide" evidence="2">
    <location>
        <begin position="1"/>
        <end position="20"/>
    </location>
</feature>
<comment type="caution">
    <text evidence="3">The sequence shown here is derived from an EMBL/GenBank/DDBJ whole genome shotgun (WGS) entry which is preliminary data.</text>
</comment>
<reference evidence="3 4" key="1">
    <citation type="submission" date="2019-01" db="EMBL/GenBank/DDBJ databases">
        <title>Sequencing of cultivated peanut Arachis hypogaea provides insights into genome evolution and oil improvement.</title>
        <authorList>
            <person name="Chen X."/>
        </authorList>
    </citation>
    <scope>NUCLEOTIDE SEQUENCE [LARGE SCALE GENOMIC DNA]</scope>
    <source>
        <strain evidence="4">cv. Fuhuasheng</strain>
        <tissue evidence="3">Leaves</tissue>
    </source>
</reference>
<keyword evidence="4" id="KW-1185">Reference proteome</keyword>
<gene>
    <name evidence="3" type="ORF">Ahy_B03g067362</name>
</gene>
<protein>
    <submittedName>
        <fullName evidence="3">Uncharacterized protein</fullName>
    </submittedName>
</protein>
<evidence type="ECO:0000256" key="2">
    <source>
        <dbReference type="SAM" id="SignalP"/>
    </source>
</evidence>
<feature type="chain" id="PRO_5019133516" evidence="2">
    <location>
        <begin position="21"/>
        <end position="232"/>
    </location>
</feature>
<keyword evidence="2" id="KW-0732">Signal</keyword>
<accession>A0A445A6U7</accession>
<evidence type="ECO:0000313" key="4">
    <source>
        <dbReference type="Proteomes" id="UP000289738"/>
    </source>
</evidence>
<dbReference type="EMBL" id="SDMP01000013">
    <property type="protein sequence ID" value="RYR22075.1"/>
    <property type="molecule type" value="Genomic_DNA"/>
</dbReference>
<organism evidence="3 4">
    <name type="scientific">Arachis hypogaea</name>
    <name type="common">Peanut</name>
    <dbReference type="NCBI Taxonomy" id="3818"/>
    <lineage>
        <taxon>Eukaryota</taxon>
        <taxon>Viridiplantae</taxon>
        <taxon>Streptophyta</taxon>
        <taxon>Embryophyta</taxon>
        <taxon>Tracheophyta</taxon>
        <taxon>Spermatophyta</taxon>
        <taxon>Magnoliopsida</taxon>
        <taxon>eudicotyledons</taxon>
        <taxon>Gunneridae</taxon>
        <taxon>Pentapetalae</taxon>
        <taxon>rosids</taxon>
        <taxon>fabids</taxon>
        <taxon>Fabales</taxon>
        <taxon>Fabaceae</taxon>
        <taxon>Papilionoideae</taxon>
        <taxon>50 kb inversion clade</taxon>
        <taxon>dalbergioids sensu lato</taxon>
        <taxon>Dalbergieae</taxon>
        <taxon>Pterocarpus clade</taxon>
        <taxon>Arachis</taxon>
    </lineage>
</organism>
<evidence type="ECO:0000313" key="3">
    <source>
        <dbReference type="EMBL" id="RYR22075.1"/>
    </source>
</evidence>
<proteinExistence type="predicted"/>
<dbReference type="AlphaFoldDB" id="A0A445A6U7"/>
<evidence type="ECO:0000256" key="1">
    <source>
        <dbReference type="SAM" id="MobiDB-lite"/>
    </source>
</evidence>
<sequence>MHSLSLSLSLSVFSLSTISTFVDRIFEDSFSSDYDLKSITSKAIYTAAPVSVDSLSPSSKHVKPLPAESSSSTQSLVLVDSQENGIRLVHTHGVRGGSLSEQLISCGGALKQIEFLEPCVNLEDLDISMLELRFKDEDGEGEGWATVWLRLGRRQYKWLRLATMIKMRVMTGGCWKGNKIENDGSNGGRKISFAAPVTHLVHKREAVLVDGGESDEPDVRNRRGVGRDTTTI</sequence>
<dbReference type="Proteomes" id="UP000289738">
    <property type="component" value="Chromosome B03"/>
</dbReference>
<feature type="region of interest" description="Disordered" evidence="1">
    <location>
        <begin position="211"/>
        <end position="232"/>
    </location>
</feature>
<name>A0A445A6U7_ARAHY</name>